<dbReference type="InterPro" id="IPR001841">
    <property type="entry name" value="Znf_RING"/>
</dbReference>
<reference evidence="3" key="1">
    <citation type="journal article" date="2013" name="Nat. Commun.">
        <title>Whole-genome sequencing of Oryza brachyantha reveals mechanisms underlying Oryza genome evolution.</title>
        <authorList>
            <person name="Chen J."/>
            <person name="Huang Q."/>
            <person name="Gao D."/>
            <person name="Wang J."/>
            <person name="Lang Y."/>
            <person name="Liu T."/>
            <person name="Li B."/>
            <person name="Bai Z."/>
            <person name="Luis Goicoechea J."/>
            <person name="Liang C."/>
            <person name="Chen C."/>
            <person name="Zhang W."/>
            <person name="Sun S."/>
            <person name="Liao Y."/>
            <person name="Zhang X."/>
            <person name="Yang L."/>
            <person name="Song C."/>
            <person name="Wang M."/>
            <person name="Shi J."/>
            <person name="Liu G."/>
            <person name="Liu J."/>
            <person name="Zhou H."/>
            <person name="Zhou W."/>
            <person name="Yu Q."/>
            <person name="An N."/>
            <person name="Chen Y."/>
            <person name="Cai Q."/>
            <person name="Wang B."/>
            <person name="Liu B."/>
            <person name="Min J."/>
            <person name="Huang Y."/>
            <person name="Wu H."/>
            <person name="Li Z."/>
            <person name="Zhang Y."/>
            <person name="Yin Y."/>
            <person name="Song W."/>
            <person name="Jiang J."/>
            <person name="Jackson S.A."/>
            <person name="Wing R.A."/>
            <person name="Wang J."/>
            <person name="Chen M."/>
        </authorList>
    </citation>
    <scope>NUCLEOTIDE SEQUENCE [LARGE SCALE GENOMIC DNA]</scope>
    <source>
        <strain evidence="3">cv. IRGC 101232</strain>
    </source>
</reference>
<keyword evidence="1" id="KW-0863">Zinc-finger</keyword>
<dbReference type="PANTHER" id="PTHR22938">
    <property type="entry name" value="ZINC FINGER PROTEIN 598"/>
    <property type="match status" value="1"/>
</dbReference>
<feature type="domain" description="RING-type" evidence="2">
    <location>
        <begin position="96"/>
        <end position="138"/>
    </location>
</feature>
<organism evidence="3">
    <name type="scientific">Oryza brachyantha</name>
    <name type="common">malo sina</name>
    <dbReference type="NCBI Taxonomy" id="4533"/>
    <lineage>
        <taxon>Eukaryota</taxon>
        <taxon>Viridiplantae</taxon>
        <taxon>Streptophyta</taxon>
        <taxon>Embryophyta</taxon>
        <taxon>Tracheophyta</taxon>
        <taxon>Spermatophyta</taxon>
        <taxon>Magnoliopsida</taxon>
        <taxon>Liliopsida</taxon>
        <taxon>Poales</taxon>
        <taxon>Poaceae</taxon>
        <taxon>BOP clade</taxon>
        <taxon>Oryzoideae</taxon>
        <taxon>Oryzeae</taxon>
        <taxon>Oryzinae</taxon>
        <taxon>Oryza</taxon>
    </lineage>
</organism>
<dbReference type="Proteomes" id="UP000006038">
    <property type="component" value="Chromosome 1"/>
</dbReference>
<dbReference type="GO" id="GO:0061630">
    <property type="term" value="F:ubiquitin protein ligase activity"/>
    <property type="evidence" value="ECO:0007669"/>
    <property type="project" value="InterPro"/>
</dbReference>
<keyword evidence="1" id="KW-0479">Metal-binding</keyword>
<keyword evidence="1" id="KW-0862">Zinc</keyword>
<dbReference type="Pfam" id="PF13920">
    <property type="entry name" value="zf-C3HC4_3"/>
    <property type="match status" value="1"/>
</dbReference>
<dbReference type="HOGENOM" id="CLU_066105_0_1_1"/>
<dbReference type="SUPFAM" id="SSF57850">
    <property type="entry name" value="RING/U-box"/>
    <property type="match status" value="1"/>
</dbReference>
<accession>J3L170</accession>
<protein>
    <recommendedName>
        <fullName evidence="2">RING-type domain-containing protein</fullName>
    </recommendedName>
</protein>
<dbReference type="eggNOG" id="KOG2231">
    <property type="taxonomic scope" value="Eukaryota"/>
</dbReference>
<dbReference type="AlphaFoldDB" id="J3L170"/>
<dbReference type="InterPro" id="IPR044288">
    <property type="entry name" value="ZNF598/HEL2"/>
</dbReference>
<dbReference type="InterPro" id="IPR013083">
    <property type="entry name" value="Znf_RING/FYVE/PHD"/>
</dbReference>
<dbReference type="Gramene" id="OB01G29760.1">
    <property type="protein sequence ID" value="OB01G29760.1"/>
    <property type="gene ID" value="OB01G29760"/>
</dbReference>
<evidence type="ECO:0000259" key="2">
    <source>
        <dbReference type="PROSITE" id="PS50089"/>
    </source>
</evidence>
<proteinExistence type="predicted"/>
<dbReference type="GO" id="GO:0008270">
    <property type="term" value="F:zinc ion binding"/>
    <property type="evidence" value="ECO:0007669"/>
    <property type="project" value="UniProtKB-KW"/>
</dbReference>
<dbReference type="PROSITE" id="PS50089">
    <property type="entry name" value="ZF_RING_2"/>
    <property type="match status" value="1"/>
</dbReference>
<evidence type="ECO:0000256" key="1">
    <source>
        <dbReference type="PROSITE-ProRule" id="PRU00175"/>
    </source>
</evidence>
<dbReference type="GO" id="GO:0016567">
    <property type="term" value="P:protein ubiquitination"/>
    <property type="evidence" value="ECO:0007669"/>
    <property type="project" value="TreeGrafter"/>
</dbReference>
<sequence length="253" mass="26929">MYQPEKTSYCAAAADQPDLVDKRPQVDVNAAANGHSRTVDNTSQLDTNNDGGLGHPAVVDVSSDSSHASSPDVEAAAERCHIAVDIDGLDEGGAGCVVCMEPLEWVAVGPCGHRVACSRCAARIRTGPGADKRCCICRRLCPTVVVARAAAGNGVFDFSKMPAATQDGQVGEYWYYASMSAYFDDKKHYEVTKQGMKILRGYDPHTRGEVGHAASHESRQLAGRGAVMVASLCRLVGGRAERRVASDDDSRVD</sequence>
<keyword evidence="4" id="KW-1185">Reference proteome</keyword>
<evidence type="ECO:0000313" key="4">
    <source>
        <dbReference type="Proteomes" id="UP000006038"/>
    </source>
</evidence>
<dbReference type="PANTHER" id="PTHR22938:SF15">
    <property type="entry name" value="OS01G0568000 PROTEIN"/>
    <property type="match status" value="1"/>
</dbReference>
<dbReference type="Gene3D" id="3.30.40.10">
    <property type="entry name" value="Zinc/RING finger domain, C3HC4 (zinc finger)"/>
    <property type="match status" value="1"/>
</dbReference>
<dbReference type="GO" id="GO:0072344">
    <property type="term" value="P:rescue of stalled ribosome"/>
    <property type="evidence" value="ECO:0007669"/>
    <property type="project" value="InterPro"/>
</dbReference>
<evidence type="ECO:0000313" key="3">
    <source>
        <dbReference type="EnsemblPlants" id="OB01G29760.1"/>
    </source>
</evidence>
<name>J3L170_ORYBR</name>
<dbReference type="GO" id="GO:0043022">
    <property type="term" value="F:ribosome binding"/>
    <property type="evidence" value="ECO:0007669"/>
    <property type="project" value="TreeGrafter"/>
</dbReference>
<dbReference type="EnsemblPlants" id="OB01G29760.1">
    <property type="protein sequence ID" value="OB01G29760.1"/>
    <property type="gene ID" value="OB01G29760"/>
</dbReference>
<reference evidence="3" key="2">
    <citation type="submission" date="2013-04" db="UniProtKB">
        <authorList>
            <consortium name="EnsemblPlants"/>
        </authorList>
    </citation>
    <scope>IDENTIFICATION</scope>
</reference>